<sequence>MALIETDPTDPLLEPMLRQYAPLWFCYLHRDPAQAIVQNLVKRWEGELKQAFAAERICQQIKPRLQWDPVIPGSFLDDDCDNSVDDVYVGDVSVQGFTMSGLSPLFTPLPQGYPMMPGHFLYDEDDDVDVDDDDGRVIQGNHFQAINEVSRMDDAVSAPATPASANTNDKHRRPSSRRKRSVQAHPTARWQFIPYNLRSADDFLHTTIISQLKESELSSGYIYILQRPDDTEYFKIGYTTQDPDFRLEEWRRSCLSPYIRLYATEQIANVKRVESLIHADLRPVRYSESRCKHNLDCRVQHTEWFKVSFDKAKAAVDHWARWMTALEPYENGFLKAKYVLQMFREDEDAGFDGDGISALFLNDSDGNSWVEHAQVLKDSKKDDTPTASPPNQNSMDSMRNQGRQPPPCAPTLTPVESSSPPCLGSDSRTSSSSTASSLFSIVSTSSSASEITVTAARIGSDRLSSKPTRRRIFHPKDRSLPSKSPGDERDDSNVLPGAYSPGYDVKVGVNDPPTPSRPHSHSEKRRYPDVQSLNSKGTPRSSEQPTPRRGPILPAREKDRLISFAMASATSRGIPALKRPSTASVAGTCPAPAPSPSQPDLLTLKARELAAGGRPHCRAVSSPAILVQHSHHEHQHNVVENDLQSVYTNDKEPRDNAVDVHNREDESTGSHPISSTDLSESNASHSADGEIESDSDDMDTNDDEEDGVINGKSCSDIASDSEGDSDERSTGEDGMDTNDEDEPSYEGYDSNGDDSADDGDNECDDE</sequence>
<dbReference type="EMBL" id="AMGV01000013">
    <property type="protein sequence ID" value="KEF53397.1"/>
    <property type="molecule type" value="Genomic_DNA"/>
</dbReference>
<dbReference type="Pfam" id="PF10544">
    <property type="entry name" value="T5orf172"/>
    <property type="match status" value="1"/>
</dbReference>
<feature type="domain" description="Bacteriophage T5 Orf172 DNA-binding" evidence="2">
    <location>
        <begin position="228"/>
        <end position="319"/>
    </location>
</feature>
<feature type="region of interest" description="Disordered" evidence="1">
    <location>
        <begin position="154"/>
        <end position="185"/>
    </location>
</feature>
<dbReference type="STRING" id="1182545.A0A072P149"/>
<feature type="compositionally biased region" description="Polar residues" evidence="1">
    <location>
        <begin position="385"/>
        <end position="403"/>
    </location>
</feature>
<proteinExistence type="predicted"/>
<name>A0A072P149_9EURO</name>
<comment type="caution">
    <text evidence="3">The sequence shown here is derived from an EMBL/GenBank/DDBJ whole genome shotgun (WGS) entry which is preliminary data.</text>
</comment>
<evidence type="ECO:0000256" key="1">
    <source>
        <dbReference type="SAM" id="MobiDB-lite"/>
    </source>
</evidence>
<reference evidence="3 4" key="1">
    <citation type="submission" date="2013-03" db="EMBL/GenBank/DDBJ databases">
        <title>The Genome Sequence of Exophiala aquamarina CBS 119918.</title>
        <authorList>
            <consortium name="The Broad Institute Genomics Platform"/>
            <person name="Cuomo C."/>
            <person name="de Hoog S."/>
            <person name="Gorbushina A."/>
            <person name="Walker B."/>
            <person name="Young S.K."/>
            <person name="Zeng Q."/>
            <person name="Gargeya S."/>
            <person name="Fitzgerald M."/>
            <person name="Haas B."/>
            <person name="Abouelleil A."/>
            <person name="Allen A.W."/>
            <person name="Alvarado L."/>
            <person name="Arachchi H.M."/>
            <person name="Berlin A.M."/>
            <person name="Chapman S.B."/>
            <person name="Gainer-Dewar J."/>
            <person name="Goldberg J."/>
            <person name="Griggs A."/>
            <person name="Gujja S."/>
            <person name="Hansen M."/>
            <person name="Howarth C."/>
            <person name="Imamovic A."/>
            <person name="Ireland A."/>
            <person name="Larimer J."/>
            <person name="McCowan C."/>
            <person name="Murphy C."/>
            <person name="Pearson M."/>
            <person name="Poon T.W."/>
            <person name="Priest M."/>
            <person name="Roberts A."/>
            <person name="Saif S."/>
            <person name="Shea T."/>
            <person name="Sisk P."/>
            <person name="Sykes S."/>
            <person name="Wortman J."/>
            <person name="Nusbaum C."/>
            <person name="Birren B."/>
        </authorList>
    </citation>
    <scope>NUCLEOTIDE SEQUENCE [LARGE SCALE GENOMIC DNA]</scope>
    <source>
        <strain evidence="3 4">CBS 119918</strain>
    </source>
</reference>
<dbReference type="AlphaFoldDB" id="A0A072P149"/>
<feature type="region of interest" description="Disordered" evidence="1">
    <location>
        <begin position="376"/>
        <end position="434"/>
    </location>
</feature>
<feature type="compositionally biased region" description="Acidic residues" evidence="1">
    <location>
        <begin position="733"/>
        <end position="744"/>
    </location>
</feature>
<feature type="region of interest" description="Disordered" evidence="1">
    <location>
        <begin position="660"/>
        <end position="766"/>
    </location>
</feature>
<feature type="compositionally biased region" description="Basic residues" evidence="1">
    <location>
        <begin position="170"/>
        <end position="182"/>
    </location>
</feature>
<dbReference type="RefSeq" id="XP_013255987.1">
    <property type="nucleotide sequence ID" value="XM_013400533.1"/>
</dbReference>
<gene>
    <name evidence="3" type="ORF">A1O9_10372</name>
</gene>
<dbReference type="PANTHER" id="PTHR28094">
    <property type="entry name" value="MEIOTICALLY UP-REGULATED GENE 113 PROTEIN"/>
    <property type="match status" value="1"/>
</dbReference>
<feature type="compositionally biased region" description="Acidic residues" evidence="1">
    <location>
        <begin position="751"/>
        <end position="766"/>
    </location>
</feature>
<feature type="region of interest" description="Disordered" evidence="1">
    <location>
        <begin position="578"/>
        <end position="600"/>
    </location>
</feature>
<dbReference type="Proteomes" id="UP000027920">
    <property type="component" value="Unassembled WGS sequence"/>
</dbReference>
<dbReference type="OrthoDB" id="4158646at2759"/>
<keyword evidence="4" id="KW-1185">Reference proteome</keyword>
<feature type="compositionally biased region" description="Polar residues" evidence="1">
    <location>
        <begin position="531"/>
        <end position="545"/>
    </location>
</feature>
<dbReference type="HOGENOM" id="CLU_364475_0_0_1"/>
<dbReference type="GeneID" id="25285276"/>
<feature type="compositionally biased region" description="Low complexity" evidence="1">
    <location>
        <begin position="425"/>
        <end position="434"/>
    </location>
</feature>
<evidence type="ECO:0000259" key="2">
    <source>
        <dbReference type="SMART" id="SM00974"/>
    </source>
</evidence>
<feature type="compositionally biased region" description="Acidic residues" evidence="1">
    <location>
        <begin position="689"/>
        <end position="707"/>
    </location>
</feature>
<accession>A0A072P149</accession>
<dbReference type="PANTHER" id="PTHR28094:SF1">
    <property type="entry name" value="MEIOTICALLY UP-REGULATED GENE 113 PROTEIN"/>
    <property type="match status" value="1"/>
</dbReference>
<dbReference type="VEuPathDB" id="FungiDB:A1O9_10372"/>
<dbReference type="InterPro" id="IPR018306">
    <property type="entry name" value="Phage_T5_Orf172_DNA-bd"/>
</dbReference>
<dbReference type="InterPro" id="IPR053006">
    <property type="entry name" value="Meiosis_regulatory"/>
</dbReference>
<feature type="compositionally biased region" description="Polar residues" evidence="1">
    <location>
        <begin position="669"/>
        <end position="685"/>
    </location>
</feature>
<evidence type="ECO:0000313" key="4">
    <source>
        <dbReference type="Proteomes" id="UP000027920"/>
    </source>
</evidence>
<feature type="region of interest" description="Disordered" evidence="1">
    <location>
        <begin position="461"/>
        <end position="556"/>
    </location>
</feature>
<dbReference type="SMART" id="SM00974">
    <property type="entry name" value="T5orf172"/>
    <property type="match status" value="1"/>
</dbReference>
<protein>
    <recommendedName>
        <fullName evidence="2">Bacteriophage T5 Orf172 DNA-binding domain-containing protein</fullName>
    </recommendedName>
</protein>
<evidence type="ECO:0000313" key="3">
    <source>
        <dbReference type="EMBL" id="KEF53397.1"/>
    </source>
</evidence>
<organism evidence="3 4">
    <name type="scientific">Exophiala aquamarina CBS 119918</name>
    <dbReference type="NCBI Taxonomy" id="1182545"/>
    <lineage>
        <taxon>Eukaryota</taxon>
        <taxon>Fungi</taxon>
        <taxon>Dikarya</taxon>
        <taxon>Ascomycota</taxon>
        <taxon>Pezizomycotina</taxon>
        <taxon>Eurotiomycetes</taxon>
        <taxon>Chaetothyriomycetidae</taxon>
        <taxon>Chaetothyriales</taxon>
        <taxon>Herpotrichiellaceae</taxon>
        <taxon>Exophiala</taxon>
    </lineage>
</organism>